<dbReference type="CDD" id="cd00653">
    <property type="entry name" value="RNA_pol_B_RPB2"/>
    <property type="match status" value="1"/>
</dbReference>
<evidence type="ECO:0000313" key="14">
    <source>
        <dbReference type="Proteomes" id="UP000003932"/>
    </source>
</evidence>
<feature type="domain" description="RNA polymerase Rpb2" evidence="12">
    <location>
        <begin position="441"/>
        <end position="508"/>
    </location>
</feature>
<evidence type="ECO:0000256" key="2">
    <source>
        <dbReference type="ARBA" id="ARBA00022679"/>
    </source>
</evidence>
<dbReference type="EMBL" id="CP003541">
    <property type="protein sequence ID" value="AFP83645.1"/>
    <property type="molecule type" value="Genomic_DNA"/>
</dbReference>
<evidence type="ECO:0000256" key="5">
    <source>
        <dbReference type="ARBA" id="ARBA00048552"/>
    </source>
</evidence>
<comment type="subunit">
    <text evidence="7">The RNAP catalytic core consists of 2 alpha, 1 beta, 1 beta' and 1 omega subunit. When a sigma factor is associated with the core the holoenzyme is formed, which can initiate transcription.</text>
</comment>
<dbReference type="Gene3D" id="3.90.1100.10">
    <property type="match status" value="2"/>
</dbReference>
<dbReference type="RefSeq" id="WP_014886946.1">
    <property type="nucleotide sequence ID" value="NC_018414.1"/>
</dbReference>
<feature type="domain" description="RNA polymerase Rpb2" evidence="10">
    <location>
        <begin position="1184"/>
        <end position="1257"/>
    </location>
</feature>
<dbReference type="InterPro" id="IPR007644">
    <property type="entry name" value="RNA_pol_bsu_protrusion"/>
</dbReference>
<dbReference type="EC" id="2.7.7.6" evidence="7"/>
<keyword evidence="2 7" id="KW-0808">Transferase</keyword>
<dbReference type="Pfam" id="PF00562">
    <property type="entry name" value="RNA_pol_Rpb2_6"/>
    <property type="match status" value="1"/>
</dbReference>
<keyword evidence="4 7" id="KW-0804">Transcription</keyword>
<dbReference type="InterPro" id="IPR007121">
    <property type="entry name" value="RNA_pol_bsu_CS"/>
</dbReference>
<evidence type="ECO:0000256" key="6">
    <source>
        <dbReference type="RuleBase" id="RU000434"/>
    </source>
</evidence>
<dbReference type="InterPro" id="IPR007120">
    <property type="entry name" value="DNA-dir_RNAP_su2_dom"/>
</dbReference>
<keyword evidence="8" id="KW-0472">Membrane</keyword>
<evidence type="ECO:0000313" key="13">
    <source>
        <dbReference type="EMBL" id="AFP83645.1"/>
    </source>
</evidence>
<gene>
    <name evidence="13" type="primary">rpoB</name>
    <name evidence="13" type="ORF">A33U_0198</name>
</gene>
<evidence type="ECO:0000259" key="11">
    <source>
        <dbReference type="Pfam" id="PF04563"/>
    </source>
</evidence>
<sequence length="1258" mass="149500">MNTFNRFCLSNNLFNHKCLKPYLIHNQINSFNNFLKNNKNSFYSIKKILKNYFPIINSKKNIFLKIKKIILEKPFFNDYYSKKKNIHYFANLYIIISIFYIKENFFIEKKLFFGSIPFMTKKGNFVINGTERILISQFTKSNGIFFFLEKKLICKIIPKIGDWIDFSIEKKFYFIFNNNDYFDLNYFLICIGIKKYFFFNYFIKKINLKIIKGKKKFFFLLNKKNNFIFKNFFFLCISNKKINFYFYKKYIINNKKIKKMKEIINFINIFFLKKIFFIKVFIFKYKIEEKFFFLLIKNFFLKKTDILFSKNKGSIFNYFKKIFIKKKFVLSNFGYKRINTILNNNNLYFNYKIIIEIINKMLKFYKFNLLNDNFDSLENKIILNSGKLISKKFEFCIKIIKKSIFYKIKNLKKEDELNFLIDDNIITINLKDYFCNNELSQFLDQNNPLAEISHNRKISLINLKGVNKENCGFDIRDIHYSHYSKICPIDTPEGHNIGLINSFSFYSKTNKHNLISTLYKISINGKIIGISFFDHKIEKINYISNFLTTIKTIYGEIFTKPIIEIRYKSNYKKKKFFFINFIEFSGDQLCSIGASLIPFLEHNDANRCLMGSNMQRQATPLINSQQPLIGTGNELIIGLNSGYNIISKINGIVLYTDYYKIIIKNKNKLKLYNLKKYNKTNQNTIFHQNSLVNINQIIKKGDLLADSYSTKYGEISLGINIKVAFMSWYGYNFEDSIIISKKIFNEEKFSSLHIYEFICILKHNENCFEILSNECFDVKNNIKKGIINIGEFVKPKDILIGKMIPKNKKENSPEEKLFKVVFSDNNFNYYEQPLLTPKNIKGIVIHIEDFKLYILGKNIIKILYFEQLKYINKCLNNYFYEIFFYYMKKINYELFNQKIIYKNKIFYYNKLNINLLFKIKCLNKKINFKLKIFKKLFLKYLKIKKKKYYYKKKFFLKYEDFEKNILRIIKIKIVVKKNIKIGDKMSGRHGNKGVVSKIVEEESMPYDKYGNRVDLILNPLGIPSRMNVGQLLESYLGISLEKINNFFLNINNFRKNYFFKNKILISLLFKKILKKNINILNFNNIEIIKLIKKIKNGFKICIHNFQKFNELKIKQFIKTLGFSSTGKIFLFDGYNGKKYIQLINVGIIYFMKLNHLASDKMYSRSVGPYSLITQQPLGGKSNLGGQRLGEMEVWALEAYGASNLLKEMLTIKSDDIIGRVKLYKNIISGNQNITSGVPESFQVLLKEIKALCFDIKLL</sequence>
<evidence type="ECO:0000256" key="8">
    <source>
        <dbReference type="SAM" id="Phobius"/>
    </source>
</evidence>
<keyword evidence="8" id="KW-1133">Transmembrane helix</keyword>
<dbReference type="OrthoDB" id="9803954at2"/>
<keyword evidence="8" id="KW-0812">Transmembrane</keyword>
<dbReference type="Gene3D" id="2.40.50.150">
    <property type="match status" value="1"/>
</dbReference>
<dbReference type="PROSITE" id="PS01166">
    <property type="entry name" value="RNA_POL_BETA"/>
    <property type="match status" value="1"/>
</dbReference>
<dbReference type="GO" id="GO:0003899">
    <property type="term" value="F:DNA-directed RNA polymerase activity"/>
    <property type="evidence" value="ECO:0007669"/>
    <property type="project" value="UniProtKB-EC"/>
</dbReference>
<feature type="transmembrane region" description="Helical" evidence="8">
    <location>
        <begin position="85"/>
        <end position="101"/>
    </location>
</feature>
<feature type="domain" description="DNA-directed RNA polymerase subunit 2 hybrid-binding" evidence="9">
    <location>
        <begin position="647"/>
        <end position="1181"/>
    </location>
</feature>
<dbReference type="HOGENOM" id="CLU_000524_4_3_6"/>
<proteinExistence type="inferred from homology"/>
<evidence type="ECO:0000256" key="4">
    <source>
        <dbReference type="ARBA" id="ARBA00023163"/>
    </source>
</evidence>
<evidence type="ECO:0000256" key="7">
    <source>
        <dbReference type="RuleBase" id="RU363031"/>
    </source>
</evidence>
<feature type="transmembrane region" description="Helical" evidence="8">
    <location>
        <begin position="263"/>
        <end position="283"/>
    </location>
</feature>
<dbReference type="Pfam" id="PF04563">
    <property type="entry name" value="RNA_pol_Rpb2_1"/>
    <property type="match status" value="1"/>
</dbReference>
<evidence type="ECO:0000259" key="12">
    <source>
        <dbReference type="Pfam" id="PF04565"/>
    </source>
</evidence>
<dbReference type="PANTHER" id="PTHR20856">
    <property type="entry name" value="DNA-DIRECTED RNA POLYMERASE I SUBUNIT 2"/>
    <property type="match status" value="1"/>
</dbReference>
<dbReference type="InterPro" id="IPR007641">
    <property type="entry name" value="RNA_pol_Rpb2_7"/>
</dbReference>
<dbReference type="InterPro" id="IPR014724">
    <property type="entry name" value="RNA_pol_RPB2_OB-fold"/>
</dbReference>
<comment type="similarity">
    <text evidence="6">Belongs to the RNA polymerase beta chain family.</text>
</comment>
<dbReference type="Proteomes" id="UP000003932">
    <property type="component" value="Chromosome"/>
</dbReference>
<dbReference type="InterPro" id="IPR042107">
    <property type="entry name" value="DNA-dir_RNA_pol_bsu_ext_1_sf"/>
</dbReference>
<evidence type="ECO:0000256" key="3">
    <source>
        <dbReference type="ARBA" id="ARBA00022695"/>
    </source>
</evidence>
<evidence type="ECO:0000256" key="1">
    <source>
        <dbReference type="ARBA" id="ARBA00022478"/>
    </source>
</evidence>
<dbReference type="SUPFAM" id="SSF64484">
    <property type="entry name" value="beta and beta-prime subunits of DNA dependent RNA-polymerase"/>
    <property type="match status" value="1"/>
</dbReference>
<dbReference type="Gene3D" id="2.30.150.10">
    <property type="entry name" value="DNA-directed RNA polymerase, beta subunit, external 1 domain"/>
    <property type="match status" value="1"/>
</dbReference>
<dbReference type="NCBIfam" id="NF001616">
    <property type="entry name" value="PRK00405.1"/>
    <property type="match status" value="1"/>
</dbReference>
<dbReference type="AlphaFoldDB" id="J7H038"/>
<dbReference type="Gene3D" id="3.90.1800.10">
    <property type="entry name" value="RNA polymerase alpha subunit dimerisation domain"/>
    <property type="match status" value="1"/>
</dbReference>
<accession>J7H038</accession>
<protein>
    <recommendedName>
        <fullName evidence="7">DNA-directed RNA polymerase subunit beta</fullName>
        <ecNumber evidence="7">2.7.7.6</ecNumber>
    </recommendedName>
</protein>
<dbReference type="GO" id="GO:0032549">
    <property type="term" value="F:ribonucleoside binding"/>
    <property type="evidence" value="ECO:0007669"/>
    <property type="project" value="InterPro"/>
</dbReference>
<dbReference type="Pfam" id="PF04565">
    <property type="entry name" value="RNA_pol_Rpb2_3"/>
    <property type="match status" value="1"/>
</dbReference>
<dbReference type="Pfam" id="PF04560">
    <property type="entry name" value="RNA_pol_Rpb2_7"/>
    <property type="match status" value="1"/>
</dbReference>
<dbReference type="GO" id="GO:0006351">
    <property type="term" value="P:DNA-templated transcription"/>
    <property type="evidence" value="ECO:0007669"/>
    <property type="project" value="InterPro"/>
</dbReference>
<dbReference type="GO" id="GO:0000428">
    <property type="term" value="C:DNA-directed RNA polymerase complex"/>
    <property type="evidence" value="ECO:0007669"/>
    <property type="project" value="UniProtKB-KW"/>
</dbReference>
<keyword evidence="3 7" id="KW-0548">Nucleotidyltransferase</keyword>
<dbReference type="InterPro" id="IPR037033">
    <property type="entry name" value="DNA-dir_RNAP_su2_hyb_sf"/>
</dbReference>
<organism evidence="13 14">
    <name type="scientific">Candidatus Carsonella ruddii CE isolate Thao2000</name>
    <dbReference type="NCBI Taxonomy" id="1202536"/>
    <lineage>
        <taxon>Bacteria</taxon>
        <taxon>Pseudomonadati</taxon>
        <taxon>Pseudomonadota</taxon>
        <taxon>Gammaproteobacteria</taxon>
        <taxon>Oceanospirillales</taxon>
        <taxon>Halomonadaceae</taxon>
        <taxon>Zymobacter group</taxon>
        <taxon>Candidatus Carsonella</taxon>
    </lineage>
</organism>
<dbReference type="Gene3D" id="2.40.50.100">
    <property type="match status" value="1"/>
</dbReference>
<dbReference type="GO" id="GO:0003677">
    <property type="term" value="F:DNA binding"/>
    <property type="evidence" value="ECO:0007669"/>
    <property type="project" value="InterPro"/>
</dbReference>
<feature type="transmembrane region" description="Helical" evidence="8">
    <location>
        <begin position="184"/>
        <end position="203"/>
    </location>
</feature>
<keyword evidence="1 7" id="KW-0240">DNA-directed RNA polymerase</keyword>
<comment type="catalytic activity">
    <reaction evidence="5 7">
        <text>RNA(n) + a ribonucleoside 5'-triphosphate = RNA(n+1) + diphosphate</text>
        <dbReference type="Rhea" id="RHEA:21248"/>
        <dbReference type="Rhea" id="RHEA-COMP:14527"/>
        <dbReference type="Rhea" id="RHEA-COMP:17342"/>
        <dbReference type="ChEBI" id="CHEBI:33019"/>
        <dbReference type="ChEBI" id="CHEBI:61557"/>
        <dbReference type="ChEBI" id="CHEBI:140395"/>
        <dbReference type="EC" id="2.7.7.6"/>
    </reaction>
</comment>
<evidence type="ECO:0000259" key="10">
    <source>
        <dbReference type="Pfam" id="PF04560"/>
    </source>
</evidence>
<dbReference type="STRING" id="1202536.A33U_0198"/>
<reference evidence="13 14" key="1">
    <citation type="journal article" date="2012" name="Mol. Biol. Evol.">
        <title>Genome reduction and co-evolution between the primary and secondary bacterial symbionts of psyllids.</title>
        <authorList>
            <person name="Sloan D.B."/>
            <person name="Moran N.A."/>
        </authorList>
    </citation>
    <scope>NUCLEOTIDE SEQUENCE [LARGE SCALE GENOMIC DNA]</scope>
    <source>
        <strain evidence="13 14">CE</strain>
    </source>
</reference>
<name>J7H038_CARRU</name>
<dbReference type="NCBIfam" id="TIGR02013">
    <property type="entry name" value="rpoB"/>
    <property type="match status" value="1"/>
</dbReference>
<dbReference type="PATRIC" id="fig|1202536.3.peg.170"/>
<dbReference type="KEGG" id="cru:A33U_0198"/>
<feature type="domain" description="RNA polymerase beta subunit protrusion" evidence="11">
    <location>
        <begin position="23"/>
        <end position="418"/>
    </location>
</feature>
<dbReference type="InterPro" id="IPR010243">
    <property type="entry name" value="RNA_pol_bsu_bac"/>
</dbReference>
<dbReference type="Gene3D" id="2.40.270.10">
    <property type="entry name" value="DNA-directed RNA polymerase, subunit 2, domain 6"/>
    <property type="match status" value="2"/>
</dbReference>
<dbReference type="InterPro" id="IPR015712">
    <property type="entry name" value="DNA-dir_RNA_pol_su2"/>
</dbReference>
<comment type="function">
    <text evidence="7">DNA-dependent RNA polymerase catalyzes the transcription of DNA into RNA using the four ribonucleoside triphosphates as substrates.</text>
</comment>
<evidence type="ECO:0000259" key="9">
    <source>
        <dbReference type="Pfam" id="PF00562"/>
    </source>
</evidence>
<dbReference type="Gene3D" id="3.90.1110.10">
    <property type="entry name" value="RNA polymerase Rpb2, domain 2"/>
    <property type="match status" value="1"/>
</dbReference>
<dbReference type="InterPro" id="IPR007645">
    <property type="entry name" value="RNA_pol_Rpb2_3"/>
</dbReference>
<dbReference type="InterPro" id="IPR037034">
    <property type="entry name" value="RNA_pol_Rpb2_2_sf"/>
</dbReference>